<dbReference type="Proteomes" id="UP001165080">
    <property type="component" value="Unassembled WGS sequence"/>
</dbReference>
<dbReference type="EMBL" id="BRXU01000017">
    <property type="protein sequence ID" value="GLC56788.1"/>
    <property type="molecule type" value="Genomic_DNA"/>
</dbReference>
<sequence length="60" mass="6574">MKFPNADIKFSYEATPNISGFFEVEVNGELVHSKKNGQGHVDTPEKLQAILSKVEAALAK</sequence>
<evidence type="ECO:0000313" key="3">
    <source>
        <dbReference type="Proteomes" id="UP001165080"/>
    </source>
</evidence>
<proteinExistence type="predicted"/>
<dbReference type="Gene3D" id="3.40.30.10">
    <property type="entry name" value="Glutaredoxin"/>
    <property type="match status" value="1"/>
</dbReference>
<protein>
    <recommendedName>
        <fullName evidence="4">Selenoprotein W</fullName>
    </recommendedName>
</protein>
<organism evidence="2 3">
    <name type="scientific">Pleodorina starrii</name>
    <dbReference type="NCBI Taxonomy" id="330485"/>
    <lineage>
        <taxon>Eukaryota</taxon>
        <taxon>Viridiplantae</taxon>
        <taxon>Chlorophyta</taxon>
        <taxon>core chlorophytes</taxon>
        <taxon>Chlorophyceae</taxon>
        <taxon>CS clade</taxon>
        <taxon>Chlamydomonadales</taxon>
        <taxon>Volvocaceae</taxon>
        <taxon>Pleodorina</taxon>
    </lineage>
</organism>
<evidence type="ECO:0000313" key="2">
    <source>
        <dbReference type="EMBL" id="GLC56788.1"/>
    </source>
</evidence>
<evidence type="ECO:0000256" key="1">
    <source>
        <dbReference type="ARBA" id="ARBA00023284"/>
    </source>
</evidence>
<dbReference type="Pfam" id="PF10262">
    <property type="entry name" value="Rdx"/>
    <property type="match status" value="1"/>
</dbReference>
<keyword evidence="3" id="KW-1185">Reference proteome</keyword>
<reference evidence="2 3" key="1">
    <citation type="journal article" date="2023" name="Commun. Biol.">
        <title>Reorganization of the ancestral sex-determining regions during the evolution of trioecy in Pleodorina starrii.</title>
        <authorList>
            <person name="Takahashi K."/>
            <person name="Suzuki S."/>
            <person name="Kawai-Toyooka H."/>
            <person name="Yamamoto K."/>
            <person name="Hamaji T."/>
            <person name="Ootsuki R."/>
            <person name="Yamaguchi H."/>
            <person name="Kawachi M."/>
            <person name="Higashiyama T."/>
            <person name="Nozaki H."/>
        </authorList>
    </citation>
    <scope>NUCLEOTIDE SEQUENCE [LARGE SCALE GENOMIC DNA]</scope>
    <source>
        <strain evidence="2 3">NIES-4479</strain>
    </source>
</reference>
<dbReference type="SUPFAM" id="SSF52833">
    <property type="entry name" value="Thioredoxin-like"/>
    <property type="match status" value="1"/>
</dbReference>
<dbReference type="InterPro" id="IPR011893">
    <property type="entry name" value="Selenoprotein_Rdx-typ"/>
</dbReference>
<comment type="caution">
    <text evidence="2">The sequence shown here is derived from an EMBL/GenBank/DDBJ whole genome shotgun (WGS) entry which is preliminary data.</text>
</comment>
<keyword evidence="1" id="KW-0676">Redox-active center</keyword>
<dbReference type="AlphaFoldDB" id="A0A9W6F519"/>
<name>A0A9W6F519_9CHLO</name>
<dbReference type="NCBIfam" id="TIGR02174">
    <property type="entry name" value="CXXU_selWTH"/>
    <property type="match status" value="1"/>
</dbReference>
<gene>
    <name evidence="2" type="primary">PLESTB001700</name>
    <name evidence="2" type="ORF">PLESTB_001148800</name>
</gene>
<accession>A0A9W6F519</accession>
<evidence type="ECO:0008006" key="4">
    <source>
        <dbReference type="Google" id="ProtNLM"/>
    </source>
</evidence>
<dbReference type="InterPro" id="IPR036249">
    <property type="entry name" value="Thioredoxin-like_sf"/>
</dbReference>